<comment type="caution">
    <text evidence="4">The sequence shown here is derived from an EMBL/GenBank/DDBJ whole genome shotgun (WGS) entry which is preliminary data.</text>
</comment>
<reference evidence="4 5" key="1">
    <citation type="submission" date="2023-07" db="EMBL/GenBank/DDBJ databases">
        <title>Sequencing the genomes of 1000 actinobacteria strains.</title>
        <authorList>
            <person name="Klenk H.-P."/>
        </authorList>
    </citation>
    <scope>NUCLEOTIDE SEQUENCE [LARGE SCALE GENOMIC DNA]</scope>
    <source>
        <strain evidence="4 5">DSM 22966</strain>
    </source>
</reference>
<dbReference type="InterPro" id="IPR036163">
    <property type="entry name" value="HMA_dom_sf"/>
</dbReference>
<dbReference type="PROSITE" id="PS50846">
    <property type="entry name" value="HMA_2"/>
    <property type="match status" value="1"/>
</dbReference>
<evidence type="ECO:0000313" key="5">
    <source>
        <dbReference type="Proteomes" id="UP001183794"/>
    </source>
</evidence>
<dbReference type="Proteomes" id="UP001183794">
    <property type="component" value="Unassembled WGS sequence"/>
</dbReference>
<evidence type="ECO:0000259" key="3">
    <source>
        <dbReference type="PROSITE" id="PS50846"/>
    </source>
</evidence>
<dbReference type="RefSeq" id="WP_310175195.1">
    <property type="nucleotide sequence ID" value="NZ_BAABHE010000002.1"/>
</dbReference>
<dbReference type="InterPro" id="IPR006121">
    <property type="entry name" value="HMA_dom"/>
</dbReference>
<sequence>MSTNTNTHTLLRAEGFSCPSCVNKIEKRVGRLKGVEDVKVHFATARIEVDHDESKVSVDDLVAAVAKAGYKATPSAF</sequence>
<keyword evidence="5" id="KW-1185">Reference proteome</keyword>
<gene>
    <name evidence="4" type="ORF">J2S62_002475</name>
</gene>
<dbReference type="Pfam" id="PF00403">
    <property type="entry name" value="HMA"/>
    <property type="match status" value="1"/>
</dbReference>
<dbReference type="Gene3D" id="3.30.70.100">
    <property type="match status" value="1"/>
</dbReference>
<keyword evidence="2" id="KW-0479">Metal-binding</keyword>
<dbReference type="PANTHER" id="PTHR46594:SF4">
    <property type="entry name" value="P-TYPE CATION-TRANSPORTING ATPASE"/>
    <property type="match status" value="1"/>
</dbReference>
<evidence type="ECO:0000313" key="4">
    <source>
        <dbReference type="EMBL" id="MDR7348218.1"/>
    </source>
</evidence>
<dbReference type="CDD" id="cd00371">
    <property type="entry name" value="HMA"/>
    <property type="match status" value="1"/>
</dbReference>
<protein>
    <recommendedName>
        <fullName evidence="1">Copper chaperone CopZ</fullName>
    </recommendedName>
</protein>
<name>A0ABU2B3M6_9MICC</name>
<proteinExistence type="predicted"/>
<dbReference type="PANTHER" id="PTHR46594">
    <property type="entry name" value="P-TYPE CATION-TRANSPORTING ATPASE"/>
    <property type="match status" value="1"/>
</dbReference>
<feature type="domain" description="HMA" evidence="3">
    <location>
        <begin position="7"/>
        <end position="73"/>
    </location>
</feature>
<evidence type="ECO:0000256" key="1">
    <source>
        <dbReference type="ARBA" id="ARBA00015313"/>
    </source>
</evidence>
<evidence type="ECO:0000256" key="2">
    <source>
        <dbReference type="ARBA" id="ARBA00022723"/>
    </source>
</evidence>
<accession>A0ABU2B3M6</accession>
<organism evidence="4 5">
    <name type="scientific">Enteractinococcus fodinae</name>
    <dbReference type="NCBI Taxonomy" id="684663"/>
    <lineage>
        <taxon>Bacteria</taxon>
        <taxon>Bacillati</taxon>
        <taxon>Actinomycetota</taxon>
        <taxon>Actinomycetes</taxon>
        <taxon>Micrococcales</taxon>
        <taxon>Micrococcaceae</taxon>
    </lineage>
</organism>
<dbReference type="EMBL" id="JAVDYJ010000001">
    <property type="protein sequence ID" value="MDR7348218.1"/>
    <property type="molecule type" value="Genomic_DNA"/>
</dbReference>
<dbReference type="SUPFAM" id="SSF55008">
    <property type="entry name" value="HMA, heavy metal-associated domain"/>
    <property type="match status" value="1"/>
</dbReference>